<dbReference type="Pfam" id="PF00856">
    <property type="entry name" value="SET"/>
    <property type="match status" value="1"/>
</dbReference>
<accession>A0A1G4IBV0</accession>
<dbReference type="GO" id="GO:0016279">
    <property type="term" value="F:protein-lysine N-methyltransferase activity"/>
    <property type="evidence" value="ECO:0007669"/>
    <property type="project" value="TreeGrafter"/>
</dbReference>
<feature type="domain" description="SET" evidence="1">
    <location>
        <begin position="1"/>
        <end position="293"/>
    </location>
</feature>
<evidence type="ECO:0000313" key="3">
    <source>
        <dbReference type="Proteomes" id="UP000195570"/>
    </source>
</evidence>
<dbReference type="EMBL" id="CZPT02001211">
    <property type="protein sequence ID" value="SCU69429.1"/>
    <property type="molecule type" value="Genomic_DNA"/>
</dbReference>
<reference evidence="2" key="1">
    <citation type="submission" date="2016-09" db="EMBL/GenBank/DDBJ databases">
        <authorList>
            <person name="Hebert L."/>
            <person name="Moumen B."/>
        </authorList>
    </citation>
    <scope>NUCLEOTIDE SEQUENCE [LARGE SCALE GENOMIC DNA]</scope>
    <source>
        <strain evidence="2">OVI</strain>
    </source>
</reference>
<proteinExistence type="predicted"/>
<dbReference type="VEuPathDB" id="TriTrypDB:TEOVI_000099500"/>
<name>A0A1G4IBV0_TRYEQ</name>
<dbReference type="PROSITE" id="PS50280">
    <property type="entry name" value="SET"/>
    <property type="match status" value="1"/>
</dbReference>
<evidence type="ECO:0000313" key="2">
    <source>
        <dbReference type="EMBL" id="SCU69429.1"/>
    </source>
</evidence>
<keyword evidence="3" id="KW-1185">Reference proteome</keyword>
<organism evidence="2 3">
    <name type="scientific">Trypanosoma equiperdum</name>
    <dbReference type="NCBI Taxonomy" id="5694"/>
    <lineage>
        <taxon>Eukaryota</taxon>
        <taxon>Discoba</taxon>
        <taxon>Euglenozoa</taxon>
        <taxon>Kinetoplastea</taxon>
        <taxon>Metakinetoplastina</taxon>
        <taxon>Trypanosomatida</taxon>
        <taxon>Trypanosomatidae</taxon>
        <taxon>Trypanosoma</taxon>
    </lineage>
</organism>
<dbReference type="InterPro" id="IPR046341">
    <property type="entry name" value="SET_dom_sf"/>
</dbReference>
<dbReference type="RefSeq" id="XP_067080405.1">
    <property type="nucleotide sequence ID" value="XM_067224304.1"/>
</dbReference>
<protein>
    <submittedName>
        <fullName evidence="2">SET domain containing protein, putative</fullName>
    </submittedName>
</protein>
<dbReference type="PANTHER" id="PTHR13271:SF138">
    <property type="entry name" value="SET DOMAIN-CONTAINING PROTEIN"/>
    <property type="match status" value="1"/>
</dbReference>
<dbReference type="AlphaFoldDB" id="A0A1G4IBV0"/>
<dbReference type="GeneID" id="92374935"/>
<dbReference type="PANTHER" id="PTHR13271">
    <property type="entry name" value="UNCHARACTERIZED PUTATIVE METHYLTRANSFERASE"/>
    <property type="match status" value="1"/>
</dbReference>
<dbReference type="InterPro" id="IPR050600">
    <property type="entry name" value="SETD3_SETD6_MTase"/>
</dbReference>
<dbReference type="GO" id="GO:0005634">
    <property type="term" value="C:nucleus"/>
    <property type="evidence" value="ECO:0007669"/>
    <property type="project" value="TreeGrafter"/>
</dbReference>
<dbReference type="InterPro" id="IPR001214">
    <property type="entry name" value="SET_dom"/>
</dbReference>
<dbReference type="Gene3D" id="3.90.1410.10">
    <property type="entry name" value="set domain protein methyltransferase, domain 1"/>
    <property type="match status" value="1"/>
</dbReference>
<comment type="caution">
    <text evidence="2">The sequence shown here is derived from an EMBL/GenBank/DDBJ whole genome shotgun (WGS) entry which is preliminary data.</text>
</comment>
<dbReference type="Proteomes" id="UP000195570">
    <property type="component" value="Unassembled WGS sequence"/>
</dbReference>
<gene>
    <name evidence="2" type="ORF">TEOVI_000099500</name>
</gene>
<evidence type="ECO:0000259" key="1">
    <source>
        <dbReference type="PROSITE" id="PS50280"/>
    </source>
</evidence>
<sequence length="345" mass="38967">MTLLHMLGARAAPMLQARRGHDSVRGLFARRCFRKGDLLLSVPSRNCYFPHASRVPRTLRRWNRSTLFPEATMWLWRLSPDFPQDRVSLTASVSTDENEVVTLTLSPVEASLAVSIALRYFWQSVMKLKTRVGIGNPSLGPVKDRKADLYVSSLPLTEYLSYGLEAPYFSEGGCGSNVHSTIEQIAWNLRDCILLHAPQEEYRFYDAHPSELDSAILTSIYVVRARVLKLKVIRTDDVRTDTVTSAIVPIVDMLNHSASSPACAACVSLPTATVVVRAARDINVGEELTLDYGEHKGKRMFPRSHRNSFTNANELTDEEEDEDYMWESRYLFSREVAGGEHDHFE</sequence>
<dbReference type="SUPFAM" id="SSF82199">
    <property type="entry name" value="SET domain"/>
    <property type="match status" value="1"/>
</dbReference>